<dbReference type="PANTHER" id="PTHR38039">
    <property type="entry name" value="TOXIN YOEB"/>
    <property type="match status" value="1"/>
</dbReference>
<accession>A0A7V7U237</accession>
<evidence type="ECO:0000256" key="3">
    <source>
        <dbReference type="ARBA" id="ARBA00022722"/>
    </source>
</evidence>
<evidence type="ECO:0000256" key="2">
    <source>
        <dbReference type="ARBA" id="ARBA00022649"/>
    </source>
</evidence>
<dbReference type="GO" id="GO:0016787">
    <property type="term" value="F:hydrolase activity"/>
    <property type="evidence" value="ECO:0007669"/>
    <property type="project" value="UniProtKB-KW"/>
</dbReference>
<dbReference type="InterPro" id="IPR009614">
    <property type="entry name" value="YoeB_toxin"/>
</dbReference>
<evidence type="ECO:0000313" key="7">
    <source>
        <dbReference type="EMBL" id="KAB0682958.1"/>
    </source>
</evidence>
<dbReference type="Pfam" id="PF06769">
    <property type="entry name" value="YoeB_toxin"/>
    <property type="match status" value="1"/>
</dbReference>
<dbReference type="RefSeq" id="WP_150967931.1">
    <property type="nucleotide sequence ID" value="NZ_VZDO01000001.1"/>
</dbReference>
<evidence type="ECO:0000256" key="1">
    <source>
        <dbReference type="ARBA" id="ARBA00008172"/>
    </source>
</evidence>
<dbReference type="GO" id="GO:0004519">
    <property type="term" value="F:endonuclease activity"/>
    <property type="evidence" value="ECO:0007669"/>
    <property type="project" value="UniProtKB-KW"/>
</dbReference>
<proteinExistence type="inferred from homology"/>
<reference evidence="7 8" key="1">
    <citation type="submission" date="2019-09" db="EMBL/GenBank/DDBJ databases">
        <title>YIM 132180 draft genome.</title>
        <authorList>
            <person name="Zhang K."/>
        </authorList>
    </citation>
    <scope>NUCLEOTIDE SEQUENCE [LARGE SCALE GENOMIC DNA]</scope>
    <source>
        <strain evidence="7 8">YIM 132180</strain>
    </source>
</reference>
<dbReference type="GO" id="GO:0006401">
    <property type="term" value="P:RNA catabolic process"/>
    <property type="evidence" value="ECO:0007669"/>
    <property type="project" value="InterPro"/>
</dbReference>
<dbReference type="AlphaFoldDB" id="A0A7V7U237"/>
<keyword evidence="5" id="KW-0378">Hydrolase</keyword>
<keyword evidence="3" id="KW-0540">Nuclease</keyword>
<dbReference type="Gene3D" id="3.30.2310.20">
    <property type="entry name" value="RelE-like"/>
    <property type="match status" value="1"/>
</dbReference>
<evidence type="ECO:0000256" key="4">
    <source>
        <dbReference type="ARBA" id="ARBA00022759"/>
    </source>
</evidence>
<dbReference type="NCBIfam" id="TIGR02116">
    <property type="entry name" value="toxin_Txe_YoeB"/>
    <property type="match status" value="1"/>
</dbReference>
<keyword evidence="8" id="KW-1185">Reference proteome</keyword>
<dbReference type="Proteomes" id="UP000432089">
    <property type="component" value="Unassembled WGS sequence"/>
</dbReference>
<evidence type="ECO:0000256" key="6">
    <source>
        <dbReference type="ARBA" id="ARBA00030388"/>
    </source>
</evidence>
<keyword evidence="2" id="KW-1277">Toxin-antitoxin system</keyword>
<comment type="caution">
    <text evidence="7">The sequence shown here is derived from an EMBL/GenBank/DDBJ whole genome shotgun (WGS) entry which is preliminary data.</text>
</comment>
<protein>
    <recommendedName>
        <fullName evidence="6">Putative mRNA interferase YoeB</fullName>
    </recommendedName>
</protein>
<name>A0A7V7U237_9HYPH</name>
<evidence type="ECO:0000256" key="5">
    <source>
        <dbReference type="ARBA" id="ARBA00022801"/>
    </source>
</evidence>
<evidence type="ECO:0000313" key="8">
    <source>
        <dbReference type="Proteomes" id="UP000432089"/>
    </source>
</evidence>
<dbReference type="SUPFAM" id="SSF143011">
    <property type="entry name" value="RelE-like"/>
    <property type="match status" value="1"/>
</dbReference>
<dbReference type="EMBL" id="VZDO01000001">
    <property type="protein sequence ID" value="KAB0682958.1"/>
    <property type="molecule type" value="Genomic_DNA"/>
</dbReference>
<dbReference type="PANTHER" id="PTHR38039:SF1">
    <property type="entry name" value="TOXIN YOEB"/>
    <property type="match status" value="1"/>
</dbReference>
<sequence>MRVMFTPEGWADYLSWQEADPAVLKRINELIAGARRAPFTGIGKPEPLRSELAGWWSRRIDREHRLVYRVEGKDAAQTLIVAACRFRYSR</sequence>
<keyword evidence="4" id="KW-0255">Endonuclease</keyword>
<organism evidence="7 8">
    <name type="scientific">Plantimonas leprariae</name>
    <dbReference type="NCBI Taxonomy" id="2615207"/>
    <lineage>
        <taxon>Bacteria</taxon>
        <taxon>Pseudomonadati</taxon>
        <taxon>Pseudomonadota</taxon>
        <taxon>Alphaproteobacteria</taxon>
        <taxon>Hyphomicrobiales</taxon>
        <taxon>Aurantimonadaceae</taxon>
        <taxon>Plantimonas</taxon>
    </lineage>
</organism>
<dbReference type="InterPro" id="IPR035093">
    <property type="entry name" value="RelE/ParE_toxin_dom_sf"/>
</dbReference>
<gene>
    <name evidence="7" type="ORF">F6X38_02440</name>
</gene>
<comment type="similarity">
    <text evidence="1">Belongs to the YoeB family.</text>
</comment>